<reference evidence="2" key="1">
    <citation type="submission" date="2016-06" db="EMBL/GenBank/DDBJ databases">
        <title>Parallel loss of symbiosis genes in relatives of nitrogen-fixing non-legume Parasponia.</title>
        <authorList>
            <person name="Van Velzen R."/>
            <person name="Holmer R."/>
            <person name="Bu F."/>
            <person name="Rutten L."/>
            <person name="Van Zeijl A."/>
            <person name="Liu W."/>
            <person name="Santuari L."/>
            <person name="Cao Q."/>
            <person name="Sharma T."/>
            <person name="Shen D."/>
            <person name="Roswanjaya Y."/>
            <person name="Wardhani T."/>
            <person name="Kalhor M.S."/>
            <person name="Jansen J."/>
            <person name="Van den Hoogen J."/>
            <person name="Gungor B."/>
            <person name="Hartog M."/>
            <person name="Hontelez J."/>
            <person name="Verver J."/>
            <person name="Yang W.-C."/>
            <person name="Schijlen E."/>
            <person name="Repin R."/>
            <person name="Schilthuizen M."/>
            <person name="Schranz E."/>
            <person name="Heidstra R."/>
            <person name="Miyata K."/>
            <person name="Fedorova E."/>
            <person name="Kohlen W."/>
            <person name="Bisseling T."/>
            <person name="Smit S."/>
            <person name="Geurts R."/>
        </authorList>
    </citation>
    <scope>NUCLEOTIDE SEQUENCE [LARGE SCALE GENOMIC DNA]</scope>
    <source>
        <strain evidence="2">cv. WU1-14</strain>
    </source>
</reference>
<sequence>MYSHSVMDYVNQAMKRLENKYRAVLDQTHIIHVEPIPRSRTTSIKWQNRSQGGHAIRHVSRVTI</sequence>
<gene>
    <name evidence="1" type="ORF">PanWU01x14_282510</name>
</gene>
<dbReference type="Proteomes" id="UP000237105">
    <property type="component" value="Unassembled WGS sequence"/>
</dbReference>
<accession>A0A2P5B0Q8</accession>
<evidence type="ECO:0000313" key="1">
    <source>
        <dbReference type="EMBL" id="PON42388.1"/>
    </source>
</evidence>
<dbReference type="OrthoDB" id="10523949at2759"/>
<evidence type="ECO:0000313" key="2">
    <source>
        <dbReference type="Proteomes" id="UP000237105"/>
    </source>
</evidence>
<comment type="caution">
    <text evidence="1">The sequence shown here is derived from an EMBL/GenBank/DDBJ whole genome shotgun (WGS) entry which is preliminary data.</text>
</comment>
<keyword evidence="2" id="KW-1185">Reference proteome</keyword>
<proteinExistence type="predicted"/>
<protein>
    <submittedName>
        <fullName evidence="1">Uncharacterized protein</fullName>
    </submittedName>
</protein>
<name>A0A2P5B0Q8_PARAD</name>
<dbReference type="AlphaFoldDB" id="A0A2P5B0Q8"/>
<organism evidence="1 2">
    <name type="scientific">Parasponia andersonii</name>
    <name type="common">Sponia andersonii</name>
    <dbReference type="NCBI Taxonomy" id="3476"/>
    <lineage>
        <taxon>Eukaryota</taxon>
        <taxon>Viridiplantae</taxon>
        <taxon>Streptophyta</taxon>
        <taxon>Embryophyta</taxon>
        <taxon>Tracheophyta</taxon>
        <taxon>Spermatophyta</taxon>
        <taxon>Magnoliopsida</taxon>
        <taxon>eudicotyledons</taxon>
        <taxon>Gunneridae</taxon>
        <taxon>Pentapetalae</taxon>
        <taxon>rosids</taxon>
        <taxon>fabids</taxon>
        <taxon>Rosales</taxon>
        <taxon>Cannabaceae</taxon>
        <taxon>Parasponia</taxon>
    </lineage>
</organism>
<dbReference type="EMBL" id="JXTB01000393">
    <property type="protein sequence ID" value="PON42388.1"/>
    <property type="molecule type" value="Genomic_DNA"/>
</dbReference>